<protein>
    <recommendedName>
        <fullName evidence="1">diguanylate cyclase</fullName>
        <ecNumber evidence="1">2.7.7.65</ecNumber>
    </recommendedName>
</protein>
<dbReference type="PANTHER" id="PTHR45138">
    <property type="entry name" value="REGULATORY COMPONENTS OF SENSORY TRANSDUCTION SYSTEM"/>
    <property type="match status" value="1"/>
</dbReference>
<dbReference type="SUPFAM" id="SSF55073">
    <property type="entry name" value="Nucleotide cyclase"/>
    <property type="match status" value="1"/>
</dbReference>
<evidence type="ECO:0000256" key="1">
    <source>
        <dbReference type="ARBA" id="ARBA00012528"/>
    </source>
</evidence>
<dbReference type="EC" id="2.7.7.65" evidence="1"/>
<dbReference type="InParanoid" id="A0A0D2GKR7"/>
<dbReference type="SMART" id="SM00267">
    <property type="entry name" value="GGDEF"/>
    <property type="match status" value="1"/>
</dbReference>
<dbReference type="PANTHER" id="PTHR45138:SF9">
    <property type="entry name" value="DIGUANYLATE CYCLASE DGCM-RELATED"/>
    <property type="match status" value="1"/>
</dbReference>
<dbReference type="PROSITE" id="PS50887">
    <property type="entry name" value="GGDEF"/>
    <property type="match status" value="1"/>
</dbReference>
<evidence type="ECO:0000259" key="3">
    <source>
        <dbReference type="PROSITE" id="PS50113"/>
    </source>
</evidence>
<feature type="domain" description="GGDEF" evidence="4">
    <location>
        <begin position="51"/>
        <end position="184"/>
    </location>
</feature>
<sequence length="191" mass="20985">MGILIDITSRKNLENKLRRRATTDFLTGASTRRHYINLVSREISRSLRSGSPLCLIIMDVDHFKLVNDTYGHAAGDNVLKHLCDLCRSQLRVSDSLGRIGGEEFGILLVDCPLKKALQVAERLKELIADSVLLYSGEPISCTASFGVAQLNPSTDNLELLMKRADAALYEAKGKGRNLVWADWDLGGASLG</sequence>
<dbReference type="FunFam" id="3.30.70.270:FF:000001">
    <property type="entry name" value="Diguanylate cyclase domain protein"/>
    <property type="match status" value="1"/>
</dbReference>
<evidence type="ECO:0000259" key="4">
    <source>
        <dbReference type="PROSITE" id="PS50887"/>
    </source>
</evidence>
<dbReference type="InterPro" id="IPR000160">
    <property type="entry name" value="GGDEF_dom"/>
</dbReference>
<dbReference type="NCBIfam" id="TIGR00254">
    <property type="entry name" value="GGDEF"/>
    <property type="match status" value="1"/>
</dbReference>
<dbReference type="STRING" id="1429043.X474_04285"/>
<evidence type="ECO:0000313" key="6">
    <source>
        <dbReference type="Proteomes" id="UP000032233"/>
    </source>
</evidence>
<keyword evidence="6" id="KW-1185">Reference proteome</keyword>
<accession>A0A0D2GKR7</accession>
<evidence type="ECO:0000256" key="2">
    <source>
        <dbReference type="ARBA" id="ARBA00034247"/>
    </source>
</evidence>
<organism evidence="5 6">
    <name type="scientific">Dethiosulfatarculus sandiegensis</name>
    <dbReference type="NCBI Taxonomy" id="1429043"/>
    <lineage>
        <taxon>Bacteria</taxon>
        <taxon>Pseudomonadati</taxon>
        <taxon>Thermodesulfobacteriota</taxon>
        <taxon>Desulfarculia</taxon>
        <taxon>Desulfarculales</taxon>
        <taxon>Desulfarculaceae</taxon>
        <taxon>Dethiosulfatarculus</taxon>
    </lineage>
</organism>
<dbReference type="AlphaFoldDB" id="A0A0D2GKR7"/>
<dbReference type="FunCoup" id="A0A0D2GKR7">
    <property type="interactions" value="108"/>
</dbReference>
<dbReference type="InterPro" id="IPR050469">
    <property type="entry name" value="Diguanylate_Cyclase"/>
</dbReference>
<proteinExistence type="predicted"/>
<dbReference type="PROSITE" id="PS50113">
    <property type="entry name" value="PAC"/>
    <property type="match status" value="1"/>
</dbReference>
<dbReference type="GO" id="GO:0052621">
    <property type="term" value="F:diguanylate cyclase activity"/>
    <property type="evidence" value="ECO:0007669"/>
    <property type="project" value="UniProtKB-EC"/>
</dbReference>
<dbReference type="Gene3D" id="3.30.70.270">
    <property type="match status" value="1"/>
</dbReference>
<gene>
    <name evidence="5" type="ORF">X474_04285</name>
</gene>
<dbReference type="Pfam" id="PF00990">
    <property type="entry name" value="GGDEF"/>
    <property type="match status" value="1"/>
</dbReference>
<evidence type="ECO:0000313" key="5">
    <source>
        <dbReference type="EMBL" id="KIX15342.1"/>
    </source>
</evidence>
<dbReference type="CDD" id="cd01949">
    <property type="entry name" value="GGDEF"/>
    <property type="match status" value="1"/>
</dbReference>
<feature type="domain" description="PAC" evidence="3">
    <location>
        <begin position="1"/>
        <end position="19"/>
    </location>
</feature>
<dbReference type="InterPro" id="IPR043128">
    <property type="entry name" value="Rev_trsase/Diguanyl_cyclase"/>
</dbReference>
<dbReference type="Proteomes" id="UP000032233">
    <property type="component" value="Unassembled WGS sequence"/>
</dbReference>
<comment type="caution">
    <text evidence="5">The sequence shown here is derived from an EMBL/GenBank/DDBJ whole genome shotgun (WGS) entry which is preliminary data.</text>
</comment>
<name>A0A0D2GKR7_9BACT</name>
<dbReference type="EMBL" id="AZAC01000003">
    <property type="protein sequence ID" value="KIX15342.1"/>
    <property type="molecule type" value="Genomic_DNA"/>
</dbReference>
<dbReference type="InterPro" id="IPR000700">
    <property type="entry name" value="PAS-assoc_C"/>
</dbReference>
<comment type="catalytic activity">
    <reaction evidence="2">
        <text>2 GTP = 3',3'-c-di-GMP + 2 diphosphate</text>
        <dbReference type="Rhea" id="RHEA:24898"/>
        <dbReference type="ChEBI" id="CHEBI:33019"/>
        <dbReference type="ChEBI" id="CHEBI:37565"/>
        <dbReference type="ChEBI" id="CHEBI:58805"/>
        <dbReference type="EC" id="2.7.7.65"/>
    </reaction>
</comment>
<reference evidence="5 6" key="1">
    <citation type="submission" date="2013-11" db="EMBL/GenBank/DDBJ databases">
        <title>Metagenomic analysis of a methanogenic consortium involved in long chain n-alkane degradation.</title>
        <authorList>
            <person name="Davidova I.A."/>
            <person name="Callaghan A.V."/>
            <person name="Wawrik B."/>
            <person name="Pruitt S."/>
            <person name="Marks C."/>
            <person name="Duncan K.E."/>
            <person name="Suflita J.M."/>
        </authorList>
    </citation>
    <scope>NUCLEOTIDE SEQUENCE [LARGE SCALE GENOMIC DNA]</scope>
    <source>
        <strain evidence="5 6">SPR</strain>
    </source>
</reference>
<dbReference type="InterPro" id="IPR029787">
    <property type="entry name" value="Nucleotide_cyclase"/>
</dbReference>